<comment type="caution">
    <text evidence="3">The sequence shown here is derived from an EMBL/GenBank/DDBJ whole genome shotgun (WGS) entry which is preliminary data.</text>
</comment>
<reference evidence="3 4" key="1">
    <citation type="journal article" date="2014" name="Agronomy (Basel)">
        <title>A Draft Genome Sequence for Ensete ventricosum, the Drought-Tolerant Tree Against Hunger.</title>
        <authorList>
            <person name="Harrison J."/>
            <person name="Moore K.A."/>
            <person name="Paszkiewicz K."/>
            <person name="Jones T."/>
            <person name="Grant M."/>
            <person name="Ambacheew D."/>
            <person name="Muzemil S."/>
            <person name="Studholme D.J."/>
        </authorList>
    </citation>
    <scope>NUCLEOTIDE SEQUENCE [LARGE SCALE GENOMIC DNA]</scope>
</reference>
<feature type="compositionally biased region" description="Acidic residues" evidence="1">
    <location>
        <begin position="169"/>
        <end position="179"/>
    </location>
</feature>
<evidence type="ECO:0000313" key="4">
    <source>
        <dbReference type="Proteomes" id="UP000287651"/>
    </source>
</evidence>
<keyword evidence="2" id="KW-1133">Transmembrane helix</keyword>
<keyword evidence="2" id="KW-0812">Transmembrane</keyword>
<sequence length="212" mass="22700">MRALRISDGHRQPPPLPSATIYSPLTLPPAPFAERLPMEPNPPQSPPVSADAKLPRRGQSLVKKAAVAAAIVAFAPVVIPSLALSFALALALSVPSAIYLTSFACTEKLMHCLLVRPEQAEGNDMLEEDRSEEMKEGEAVAVGDGTLEDERPPEEAPGEEKKTAAVVEETGDGVGEDEVDERRMERAASDDVHTRDEDGNGEVEVERDGSGR</sequence>
<dbReference type="PANTHER" id="PTHR37198:SF1">
    <property type="entry name" value="NUCLEOLIN"/>
    <property type="match status" value="1"/>
</dbReference>
<feature type="compositionally biased region" description="Basic and acidic residues" evidence="1">
    <location>
        <begin position="1"/>
        <end position="11"/>
    </location>
</feature>
<feature type="region of interest" description="Disordered" evidence="1">
    <location>
        <begin position="125"/>
        <end position="212"/>
    </location>
</feature>
<proteinExistence type="predicted"/>
<gene>
    <name evidence="3" type="ORF">B296_00028036</name>
</gene>
<keyword evidence="2" id="KW-0472">Membrane</keyword>
<accession>A0A426ZZM0</accession>
<protein>
    <recommendedName>
        <fullName evidence="5">Oleosin</fullName>
    </recommendedName>
</protein>
<dbReference type="Proteomes" id="UP000287651">
    <property type="component" value="Unassembled WGS sequence"/>
</dbReference>
<evidence type="ECO:0008006" key="5">
    <source>
        <dbReference type="Google" id="ProtNLM"/>
    </source>
</evidence>
<dbReference type="EMBL" id="AMZH03004351">
    <property type="protein sequence ID" value="RRT69408.1"/>
    <property type="molecule type" value="Genomic_DNA"/>
</dbReference>
<feature type="compositionally biased region" description="Basic and acidic residues" evidence="1">
    <location>
        <begin position="180"/>
        <end position="212"/>
    </location>
</feature>
<name>A0A426ZZM0_ENSVE</name>
<evidence type="ECO:0000313" key="3">
    <source>
        <dbReference type="EMBL" id="RRT69408.1"/>
    </source>
</evidence>
<feature type="region of interest" description="Disordered" evidence="1">
    <location>
        <begin position="1"/>
        <end position="55"/>
    </location>
</feature>
<organism evidence="3 4">
    <name type="scientific">Ensete ventricosum</name>
    <name type="common">Abyssinian banana</name>
    <name type="synonym">Musa ensete</name>
    <dbReference type="NCBI Taxonomy" id="4639"/>
    <lineage>
        <taxon>Eukaryota</taxon>
        <taxon>Viridiplantae</taxon>
        <taxon>Streptophyta</taxon>
        <taxon>Embryophyta</taxon>
        <taxon>Tracheophyta</taxon>
        <taxon>Spermatophyta</taxon>
        <taxon>Magnoliopsida</taxon>
        <taxon>Liliopsida</taxon>
        <taxon>Zingiberales</taxon>
        <taxon>Musaceae</taxon>
        <taxon>Ensete</taxon>
    </lineage>
</organism>
<feature type="compositionally biased region" description="Basic and acidic residues" evidence="1">
    <location>
        <begin position="148"/>
        <end position="163"/>
    </location>
</feature>
<dbReference type="AlphaFoldDB" id="A0A426ZZM0"/>
<dbReference type="PANTHER" id="PTHR37198">
    <property type="entry name" value="NUCLEOLIN"/>
    <property type="match status" value="1"/>
</dbReference>
<evidence type="ECO:0000256" key="2">
    <source>
        <dbReference type="SAM" id="Phobius"/>
    </source>
</evidence>
<feature type="transmembrane region" description="Helical" evidence="2">
    <location>
        <begin position="65"/>
        <end position="92"/>
    </location>
</feature>
<evidence type="ECO:0000256" key="1">
    <source>
        <dbReference type="SAM" id="MobiDB-lite"/>
    </source>
</evidence>